<protein>
    <submittedName>
        <fullName evidence="7">TetR/AcrR family transcriptional regulator</fullName>
    </submittedName>
</protein>
<evidence type="ECO:0000256" key="1">
    <source>
        <dbReference type="ARBA" id="ARBA00023015"/>
    </source>
</evidence>
<feature type="domain" description="HTH tetR-type" evidence="6">
    <location>
        <begin position="22"/>
        <end position="82"/>
    </location>
</feature>
<accession>A0ABT5YP19</accession>
<dbReference type="PANTHER" id="PTHR30055">
    <property type="entry name" value="HTH-TYPE TRANSCRIPTIONAL REGULATOR RUTR"/>
    <property type="match status" value="1"/>
</dbReference>
<sequence length="224" mass="24882">MSSAKRKSEARAGSRSHGRDPESSRREILEAAAEIFMEYGYAATSLDHVAERLGATKGRVYHYFPSKADLFLGIHQGAMETLIATVAPLLDGPGTAAERLHAMAMAHARMLMTRSPEQKVAVGKLERHLLRGATARHQHTLQAIVRLRDDYEQLFAEVLSEGMREGDFAVQPPRLATKPVLGALNWLTVWYQPRRGESSEDIEIIARMIADFVVKGLRKGEPLP</sequence>
<dbReference type="InterPro" id="IPR041490">
    <property type="entry name" value="KstR2_TetR_C"/>
</dbReference>
<evidence type="ECO:0000313" key="8">
    <source>
        <dbReference type="Proteomes" id="UP001215503"/>
    </source>
</evidence>
<comment type="caution">
    <text evidence="7">The sequence shown here is derived from an EMBL/GenBank/DDBJ whole genome shotgun (WGS) entry which is preliminary data.</text>
</comment>
<reference evidence="7 8" key="1">
    <citation type="submission" date="2023-03" db="EMBL/GenBank/DDBJ databases">
        <title>Fodinicurvata sp. CAU 1616 isolated from sea sendiment.</title>
        <authorList>
            <person name="Kim W."/>
        </authorList>
    </citation>
    <scope>NUCLEOTIDE SEQUENCE [LARGE SCALE GENOMIC DNA]</scope>
    <source>
        <strain evidence="7 8">CAU 1616</strain>
    </source>
</reference>
<evidence type="ECO:0000259" key="6">
    <source>
        <dbReference type="PROSITE" id="PS50977"/>
    </source>
</evidence>
<evidence type="ECO:0000256" key="5">
    <source>
        <dbReference type="SAM" id="MobiDB-lite"/>
    </source>
</evidence>
<dbReference type="InterPro" id="IPR050109">
    <property type="entry name" value="HTH-type_TetR-like_transc_reg"/>
</dbReference>
<dbReference type="EMBL" id="JARHUD010000006">
    <property type="protein sequence ID" value="MDF2096629.1"/>
    <property type="molecule type" value="Genomic_DNA"/>
</dbReference>
<dbReference type="InterPro" id="IPR036271">
    <property type="entry name" value="Tet_transcr_reg_TetR-rel_C_sf"/>
</dbReference>
<keyword evidence="1" id="KW-0805">Transcription regulation</keyword>
<proteinExistence type="predicted"/>
<dbReference type="PRINTS" id="PR00455">
    <property type="entry name" value="HTHTETR"/>
</dbReference>
<dbReference type="SUPFAM" id="SSF46689">
    <property type="entry name" value="Homeodomain-like"/>
    <property type="match status" value="1"/>
</dbReference>
<gene>
    <name evidence="7" type="ORF">P2G67_11635</name>
</gene>
<dbReference type="Gene3D" id="1.10.10.60">
    <property type="entry name" value="Homeodomain-like"/>
    <property type="match status" value="1"/>
</dbReference>
<dbReference type="Proteomes" id="UP001215503">
    <property type="component" value="Unassembled WGS sequence"/>
</dbReference>
<dbReference type="PROSITE" id="PS01081">
    <property type="entry name" value="HTH_TETR_1"/>
    <property type="match status" value="1"/>
</dbReference>
<evidence type="ECO:0000313" key="7">
    <source>
        <dbReference type="EMBL" id="MDF2096629.1"/>
    </source>
</evidence>
<dbReference type="InterPro" id="IPR001647">
    <property type="entry name" value="HTH_TetR"/>
</dbReference>
<keyword evidence="2 4" id="KW-0238">DNA-binding</keyword>
<dbReference type="PANTHER" id="PTHR30055:SF234">
    <property type="entry name" value="HTH-TYPE TRANSCRIPTIONAL REGULATOR BETI"/>
    <property type="match status" value="1"/>
</dbReference>
<evidence type="ECO:0000256" key="3">
    <source>
        <dbReference type="ARBA" id="ARBA00023163"/>
    </source>
</evidence>
<dbReference type="InterPro" id="IPR009057">
    <property type="entry name" value="Homeodomain-like_sf"/>
</dbReference>
<dbReference type="PROSITE" id="PS50977">
    <property type="entry name" value="HTH_TETR_2"/>
    <property type="match status" value="1"/>
</dbReference>
<evidence type="ECO:0000256" key="4">
    <source>
        <dbReference type="PROSITE-ProRule" id="PRU00335"/>
    </source>
</evidence>
<feature type="region of interest" description="Disordered" evidence="5">
    <location>
        <begin position="1"/>
        <end position="25"/>
    </location>
</feature>
<dbReference type="Gene3D" id="1.10.357.10">
    <property type="entry name" value="Tetracycline Repressor, domain 2"/>
    <property type="match status" value="1"/>
</dbReference>
<keyword evidence="3" id="KW-0804">Transcription</keyword>
<dbReference type="RefSeq" id="WP_275823253.1">
    <property type="nucleotide sequence ID" value="NZ_JARHUD010000006.1"/>
</dbReference>
<dbReference type="SUPFAM" id="SSF48498">
    <property type="entry name" value="Tetracyclin repressor-like, C-terminal domain"/>
    <property type="match status" value="1"/>
</dbReference>
<name>A0ABT5YP19_9PROT</name>
<dbReference type="Pfam" id="PF00440">
    <property type="entry name" value="TetR_N"/>
    <property type="match status" value="1"/>
</dbReference>
<keyword evidence="8" id="KW-1185">Reference proteome</keyword>
<feature type="DNA-binding region" description="H-T-H motif" evidence="4">
    <location>
        <begin position="45"/>
        <end position="64"/>
    </location>
</feature>
<dbReference type="Pfam" id="PF17932">
    <property type="entry name" value="TetR_C_24"/>
    <property type="match status" value="1"/>
</dbReference>
<dbReference type="InterPro" id="IPR023772">
    <property type="entry name" value="DNA-bd_HTH_TetR-type_CS"/>
</dbReference>
<organism evidence="7 8">
    <name type="scientific">Aquibaculum arenosum</name>
    <dbReference type="NCBI Taxonomy" id="3032591"/>
    <lineage>
        <taxon>Bacteria</taxon>
        <taxon>Pseudomonadati</taxon>
        <taxon>Pseudomonadota</taxon>
        <taxon>Alphaproteobacteria</taxon>
        <taxon>Rhodospirillales</taxon>
        <taxon>Rhodovibrionaceae</taxon>
        <taxon>Aquibaculum</taxon>
    </lineage>
</organism>
<evidence type="ECO:0000256" key="2">
    <source>
        <dbReference type="ARBA" id="ARBA00023125"/>
    </source>
</evidence>